<feature type="transmembrane region" description="Helical" evidence="1">
    <location>
        <begin position="110"/>
        <end position="131"/>
    </location>
</feature>
<evidence type="ECO:0000313" key="3">
    <source>
        <dbReference type="Proteomes" id="UP001178354"/>
    </source>
</evidence>
<dbReference type="InterPro" id="IPR021306">
    <property type="entry name" value="DUF2878"/>
</dbReference>
<proteinExistence type="predicted"/>
<dbReference type="Pfam" id="PF11086">
    <property type="entry name" value="DUF2878"/>
    <property type="match status" value="1"/>
</dbReference>
<protein>
    <submittedName>
        <fullName evidence="2">DUF2878 domain-containing protein</fullName>
    </submittedName>
</protein>
<keyword evidence="1" id="KW-1133">Transmembrane helix</keyword>
<organism evidence="2 3">
    <name type="scientific">Porticoccus litoralis</name>
    <dbReference type="NCBI Taxonomy" id="434086"/>
    <lineage>
        <taxon>Bacteria</taxon>
        <taxon>Pseudomonadati</taxon>
        <taxon>Pseudomonadota</taxon>
        <taxon>Gammaproteobacteria</taxon>
        <taxon>Cellvibrionales</taxon>
        <taxon>Porticoccaceae</taxon>
        <taxon>Porticoccus</taxon>
    </lineage>
</organism>
<keyword evidence="1" id="KW-0812">Transmembrane</keyword>
<dbReference type="EMBL" id="JAUUUU010000001">
    <property type="protein sequence ID" value="MDP1519717.1"/>
    <property type="molecule type" value="Genomic_DNA"/>
</dbReference>
<evidence type="ECO:0000256" key="1">
    <source>
        <dbReference type="SAM" id="Phobius"/>
    </source>
</evidence>
<keyword evidence="3" id="KW-1185">Reference proteome</keyword>
<name>A0AAW8B1R6_9GAMM</name>
<keyword evidence="1" id="KW-0472">Membrane</keyword>
<feature type="transmembrane region" description="Helical" evidence="1">
    <location>
        <begin position="52"/>
        <end position="74"/>
    </location>
</feature>
<accession>A0AAW8B1R6</accession>
<feature type="transmembrane region" description="Helical" evidence="1">
    <location>
        <begin position="143"/>
        <end position="162"/>
    </location>
</feature>
<feature type="transmembrane region" description="Helical" evidence="1">
    <location>
        <begin position="86"/>
        <end position="103"/>
    </location>
</feature>
<reference evidence="2" key="2">
    <citation type="submission" date="2023-08" db="EMBL/GenBank/DDBJ databases">
        <authorList>
            <person name="Luo J."/>
        </authorList>
    </citation>
    <scope>NUCLEOTIDE SEQUENCE</scope>
    <source>
        <strain evidence="2">DSM 25064</strain>
    </source>
</reference>
<gene>
    <name evidence="2" type="ORF">Q8A57_01905</name>
</gene>
<dbReference type="Proteomes" id="UP001178354">
    <property type="component" value="Unassembled WGS sequence"/>
</dbReference>
<sequence length="172" mass="18895">MFSGLSQFWWVNLAGFQLAWWLCILMGNDALWVVIALLVLHLLGHRKPLAECLVVTSCALLGFAVDTFLTRYGVFIFSSGQGWPPLWLLLLWFAFSATLRQGLTWFSGRYLISALAGSLLGTLTYLAAGRLGAVNFGLAELEVAALLALVWLLLFPALLKLADIVGGWHVKA</sequence>
<reference evidence="2" key="1">
    <citation type="journal article" date="2010" name="Int. J. Syst. Evol. Microbiol.">
        <title>Porticoccus litoralis gen. nov., sp. nov., a gammaproteobacterium isolated from the Yellow Sea.</title>
        <authorList>
            <person name="Oh H.M."/>
            <person name="Kim H."/>
            <person name="Kim K.M."/>
            <person name="Min G.S."/>
            <person name="Cho J.C."/>
        </authorList>
    </citation>
    <scope>NUCLEOTIDE SEQUENCE</scope>
    <source>
        <strain evidence="2">DSM 25064</strain>
    </source>
</reference>
<feature type="transmembrane region" description="Helical" evidence="1">
    <location>
        <begin position="18"/>
        <end position="40"/>
    </location>
</feature>
<dbReference type="RefSeq" id="WP_305169226.1">
    <property type="nucleotide sequence ID" value="NZ_JAUUUU010000001.1"/>
</dbReference>
<dbReference type="AlphaFoldDB" id="A0AAW8B1R6"/>
<evidence type="ECO:0000313" key="2">
    <source>
        <dbReference type="EMBL" id="MDP1519717.1"/>
    </source>
</evidence>
<comment type="caution">
    <text evidence="2">The sequence shown here is derived from an EMBL/GenBank/DDBJ whole genome shotgun (WGS) entry which is preliminary data.</text>
</comment>